<dbReference type="InterPro" id="IPR018247">
    <property type="entry name" value="EF_Hand_1_Ca_BS"/>
</dbReference>
<name>A0AB73BBY0_9GAMM</name>
<proteinExistence type="predicted"/>
<dbReference type="PROSITE" id="PS50222">
    <property type="entry name" value="EF_HAND_2"/>
    <property type="match status" value="1"/>
</dbReference>
<dbReference type="SUPFAM" id="SSF47473">
    <property type="entry name" value="EF-hand"/>
    <property type="match status" value="1"/>
</dbReference>
<protein>
    <submittedName>
        <fullName evidence="3">EF-hand domain-containing protein</fullName>
    </submittedName>
</protein>
<evidence type="ECO:0000256" key="1">
    <source>
        <dbReference type="SAM" id="SignalP"/>
    </source>
</evidence>
<dbReference type="RefSeq" id="WP_149615100.1">
    <property type="nucleotide sequence ID" value="NZ_SEUK01000055.1"/>
</dbReference>
<evidence type="ECO:0000259" key="2">
    <source>
        <dbReference type="PROSITE" id="PS50222"/>
    </source>
</evidence>
<comment type="caution">
    <text evidence="3">The sequence shown here is derived from an EMBL/GenBank/DDBJ whole genome shotgun (WGS) entry which is preliminary data.</text>
</comment>
<evidence type="ECO:0000313" key="4">
    <source>
        <dbReference type="Proteomes" id="UP000324162"/>
    </source>
</evidence>
<dbReference type="Gene3D" id="1.10.238.10">
    <property type="entry name" value="EF-hand"/>
    <property type="match status" value="1"/>
</dbReference>
<accession>A0AB73BBY0</accession>
<evidence type="ECO:0000313" key="3">
    <source>
        <dbReference type="EMBL" id="KAA1156846.1"/>
    </source>
</evidence>
<dbReference type="Proteomes" id="UP000324162">
    <property type="component" value="Unassembled WGS sequence"/>
</dbReference>
<gene>
    <name evidence="3" type="ORF">EU508_18110</name>
</gene>
<dbReference type="InterPro" id="IPR011992">
    <property type="entry name" value="EF-hand-dom_pair"/>
</dbReference>
<dbReference type="Pfam" id="PF13202">
    <property type="entry name" value="EF-hand_5"/>
    <property type="match status" value="2"/>
</dbReference>
<dbReference type="InterPro" id="IPR002048">
    <property type="entry name" value="EF_hand_dom"/>
</dbReference>
<dbReference type="PROSITE" id="PS00018">
    <property type="entry name" value="EF_HAND_1"/>
    <property type="match status" value="2"/>
</dbReference>
<reference evidence="3 4" key="1">
    <citation type="submission" date="2019-01" db="EMBL/GenBank/DDBJ databases">
        <title>Genome sequences of marine Pseudoalteromonas species.</title>
        <authorList>
            <person name="Boraston A.B."/>
            <person name="Hehemann J.-H."/>
            <person name="Vickers C.J."/>
            <person name="Salama-Alber O."/>
            <person name="Abe K."/>
            <person name="Hettle A.J."/>
        </authorList>
    </citation>
    <scope>NUCLEOTIDE SEQUENCE [LARGE SCALE GENOMIC DNA]</scope>
    <source>
        <strain evidence="3 4">PS42</strain>
    </source>
</reference>
<feature type="signal peptide" evidence="1">
    <location>
        <begin position="1"/>
        <end position="20"/>
    </location>
</feature>
<dbReference type="EMBL" id="SEUK01000055">
    <property type="protein sequence ID" value="KAA1156846.1"/>
    <property type="molecule type" value="Genomic_DNA"/>
</dbReference>
<feature type="domain" description="EF-hand" evidence="2">
    <location>
        <begin position="18"/>
        <end position="53"/>
    </location>
</feature>
<organism evidence="3 4">
    <name type="scientific">Pseudoalteromonas fuliginea</name>
    <dbReference type="NCBI Taxonomy" id="1872678"/>
    <lineage>
        <taxon>Bacteria</taxon>
        <taxon>Pseudomonadati</taxon>
        <taxon>Pseudomonadota</taxon>
        <taxon>Gammaproteobacteria</taxon>
        <taxon>Alteromonadales</taxon>
        <taxon>Pseudoalteromonadaceae</taxon>
        <taxon>Pseudoalteromonas</taxon>
    </lineage>
</organism>
<feature type="chain" id="PRO_5044498214" evidence="1">
    <location>
        <begin position="21"/>
        <end position="78"/>
    </location>
</feature>
<keyword evidence="1" id="KW-0732">Signal</keyword>
<sequence length="78" mass="9147">MRILSFVTSILILSSFDALALDVKQRFSHLDTNKNGYLTHDELEPQPQLLSTFLIWDKNQDNQISLIEFKNYLTNNLY</sequence>
<dbReference type="AlphaFoldDB" id="A0AB73BBY0"/>
<dbReference type="GO" id="GO:0005509">
    <property type="term" value="F:calcium ion binding"/>
    <property type="evidence" value="ECO:0007669"/>
    <property type="project" value="InterPro"/>
</dbReference>